<name>A0A4R5VFV6_9BACT</name>
<keyword evidence="2" id="KW-1185">Reference proteome</keyword>
<dbReference type="RefSeq" id="WP_133389350.1">
    <property type="nucleotide sequence ID" value="NZ_SMUW01000005.1"/>
</dbReference>
<comment type="caution">
    <text evidence="1">The sequence shown here is derived from an EMBL/GenBank/DDBJ whole genome shotgun (WGS) entry which is preliminary data.</text>
</comment>
<sequence length="131" mass="15329">MKSEKLLEIVEFPDFSELVSNLERLSSFLSNEILNQIGIEGIFSKSAKKLIEENSKKLASICEIVLTKRESIEKLLYLNLYLIAGSKLKRFFDNSDFIKLNETLKSQRIVTDNEPLQPFRLNKESYFKKRY</sequence>
<dbReference type="EMBL" id="SMUW01000005">
    <property type="protein sequence ID" value="TDK51474.1"/>
    <property type="molecule type" value="Genomic_DNA"/>
</dbReference>
<accession>A0A4R5VFV6</accession>
<reference evidence="1 2" key="1">
    <citation type="submission" date="2019-03" db="EMBL/GenBank/DDBJ databases">
        <title>Algoriphagus aquimaris sp. nov., isolated form marine sediment in Pohang, Korea.</title>
        <authorList>
            <person name="Kim J."/>
            <person name="Yoon S.-H."/>
            <person name="Lee S.-S."/>
        </authorList>
    </citation>
    <scope>NUCLEOTIDE SEQUENCE [LARGE SCALE GENOMIC DNA]</scope>
    <source>
        <strain evidence="1 2">F21</strain>
    </source>
</reference>
<evidence type="ECO:0000313" key="2">
    <source>
        <dbReference type="Proteomes" id="UP000295438"/>
    </source>
</evidence>
<dbReference type="AlphaFoldDB" id="A0A4R5VFV6"/>
<protein>
    <submittedName>
        <fullName evidence="1">Uncharacterized protein</fullName>
    </submittedName>
</protein>
<dbReference type="Proteomes" id="UP000295438">
    <property type="component" value="Unassembled WGS sequence"/>
</dbReference>
<evidence type="ECO:0000313" key="1">
    <source>
        <dbReference type="EMBL" id="TDK51474.1"/>
    </source>
</evidence>
<gene>
    <name evidence="1" type="ORF">E1898_00045</name>
</gene>
<organism evidence="1 2">
    <name type="scientific">Algoriphagus formosus</name>
    <dbReference type="NCBI Taxonomy" id="2007308"/>
    <lineage>
        <taxon>Bacteria</taxon>
        <taxon>Pseudomonadati</taxon>
        <taxon>Bacteroidota</taxon>
        <taxon>Cytophagia</taxon>
        <taxon>Cytophagales</taxon>
        <taxon>Cyclobacteriaceae</taxon>
        <taxon>Algoriphagus</taxon>
    </lineage>
</organism>
<proteinExistence type="predicted"/>